<dbReference type="PROSITE" id="PS00344">
    <property type="entry name" value="GATA_ZN_FINGER_1"/>
    <property type="match status" value="1"/>
</dbReference>
<evidence type="ECO:0000256" key="3">
    <source>
        <dbReference type="ARBA" id="ARBA00022833"/>
    </source>
</evidence>
<evidence type="ECO:0000313" key="9">
    <source>
        <dbReference type="EMBL" id="CCA69544.1"/>
    </source>
</evidence>
<gene>
    <name evidence="9" type="ORF">PIIN_03483</name>
</gene>
<dbReference type="EMBL" id="CAFZ01000057">
    <property type="protein sequence ID" value="CCA69544.1"/>
    <property type="molecule type" value="Genomic_DNA"/>
</dbReference>
<evidence type="ECO:0000256" key="4">
    <source>
        <dbReference type="ARBA" id="ARBA00023015"/>
    </source>
</evidence>
<dbReference type="GO" id="GO:0043565">
    <property type="term" value="F:sequence-specific DNA binding"/>
    <property type="evidence" value="ECO:0007669"/>
    <property type="project" value="InterPro"/>
</dbReference>
<comment type="caution">
    <text evidence="9">The sequence shown here is derived from an EMBL/GenBank/DDBJ whole genome shotgun (WGS) entry which is preliminary data.</text>
</comment>
<reference evidence="9 10" key="1">
    <citation type="journal article" date="2011" name="PLoS Pathog.">
        <title>Endophytic Life Strategies Decoded by Genome and Transcriptome Analyses of the Mutualistic Root Symbiont Piriformospora indica.</title>
        <authorList>
            <person name="Zuccaro A."/>
            <person name="Lahrmann U."/>
            <person name="Guldener U."/>
            <person name="Langen G."/>
            <person name="Pfiffi S."/>
            <person name="Biedenkopf D."/>
            <person name="Wong P."/>
            <person name="Samans B."/>
            <person name="Grimm C."/>
            <person name="Basiewicz M."/>
            <person name="Murat C."/>
            <person name="Martin F."/>
            <person name="Kogel K.H."/>
        </authorList>
    </citation>
    <scope>NUCLEOTIDE SEQUENCE [LARGE SCALE GENOMIC DNA]</scope>
    <source>
        <strain evidence="9 10">DSM 11827</strain>
    </source>
</reference>
<evidence type="ECO:0000256" key="5">
    <source>
        <dbReference type="ARBA" id="ARBA00023163"/>
    </source>
</evidence>
<feature type="compositionally biased region" description="Polar residues" evidence="7">
    <location>
        <begin position="21"/>
        <end position="34"/>
    </location>
</feature>
<dbReference type="AlphaFoldDB" id="G4TDX8"/>
<feature type="region of interest" description="Disordered" evidence="7">
    <location>
        <begin position="21"/>
        <end position="43"/>
    </location>
</feature>
<sequence length="203" mass="21481">MERRDLSREDWEEIEQRFSNIAQTSTRISNSRNTGGAAATADSDCEVEDLQAILDDALRGMDRLDPQRANAAAEQAGRLAESSGSDSRAGPSAHTTSGLPPAAQQQAIDSRANTGQNQRNPSAQAQHQQTCESCGTNTTPEWRRGPTGPRTLCNACGLYYAKLQRRRARGEEDPEDDESNSGGGSVGDGSSNAGGGDGITITA</sequence>
<dbReference type="Proteomes" id="UP000007148">
    <property type="component" value="Unassembled WGS sequence"/>
</dbReference>
<dbReference type="SMART" id="SM00401">
    <property type="entry name" value="ZnF_GATA"/>
    <property type="match status" value="1"/>
</dbReference>
<proteinExistence type="predicted"/>
<dbReference type="GO" id="GO:0006355">
    <property type="term" value="P:regulation of DNA-templated transcription"/>
    <property type="evidence" value="ECO:0007669"/>
    <property type="project" value="InterPro"/>
</dbReference>
<keyword evidence="2 6" id="KW-0863">Zinc-finger</keyword>
<dbReference type="InterPro" id="IPR000679">
    <property type="entry name" value="Znf_GATA"/>
</dbReference>
<evidence type="ECO:0000259" key="8">
    <source>
        <dbReference type="PROSITE" id="PS50114"/>
    </source>
</evidence>
<dbReference type="Gene3D" id="3.30.50.10">
    <property type="entry name" value="Erythroid Transcription Factor GATA-1, subunit A"/>
    <property type="match status" value="1"/>
</dbReference>
<dbReference type="eggNOG" id="KOG1601">
    <property type="taxonomic scope" value="Eukaryota"/>
</dbReference>
<dbReference type="InterPro" id="IPR013088">
    <property type="entry name" value="Znf_NHR/GATA"/>
</dbReference>
<dbReference type="PANTHER" id="PTHR47172:SF24">
    <property type="entry name" value="GATA ZINC FINGER DOMAIN-CONTAINING PROTEIN 14-RELATED"/>
    <property type="match status" value="1"/>
</dbReference>
<keyword evidence="3" id="KW-0862">Zinc</keyword>
<dbReference type="GO" id="GO:0008270">
    <property type="term" value="F:zinc ion binding"/>
    <property type="evidence" value="ECO:0007669"/>
    <property type="project" value="UniProtKB-KW"/>
</dbReference>
<feature type="compositionally biased region" description="Polar residues" evidence="7">
    <location>
        <begin position="93"/>
        <end position="140"/>
    </location>
</feature>
<feature type="compositionally biased region" description="Gly residues" evidence="7">
    <location>
        <begin position="181"/>
        <end position="203"/>
    </location>
</feature>
<keyword evidence="10" id="KW-1185">Reference proteome</keyword>
<dbReference type="HOGENOM" id="CLU_1349389_0_0_1"/>
<evidence type="ECO:0000256" key="2">
    <source>
        <dbReference type="ARBA" id="ARBA00022771"/>
    </source>
</evidence>
<evidence type="ECO:0000256" key="7">
    <source>
        <dbReference type="SAM" id="MobiDB-lite"/>
    </source>
</evidence>
<evidence type="ECO:0000313" key="10">
    <source>
        <dbReference type="Proteomes" id="UP000007148"/>
    </source>
</evidence>
<keyword evidence="4" id="KW-0805">Transcription regulation</keyword>
<evidence type="ECO:0000256" key="1">
    <source>
        <dbReference type="ARBA" id="ARBA00022723"/>
    </source>
</evidence>
<feature type="domain" description="GATA-type" evidence="8">
    <location>
        <begin position="125"/>
        <end position="160"/>
    </location>
</feature>
<dbReference type="SUPFAM" id="SSF57716">
    <property type="entry name" value="Glucocorticoid receptor-like (DNA-binding domain)"/>
    <property type="match status" value="1"/>
</dbReference>
<protein>
    <recommendedName>
        <fullName evidence="8">GATA-type domain-containing protein</fullName>
    </recommendedName>
</protein>
<dbReference type="Pfam" id="PF00320">
    <property type="entry name" value="GATA"/>
    <property type="match status" value="1"/>
</dbReference>
<dbReference type="PROSITE" id="PS50114">
    <property type="entry name" value="GATA_ZN_FINGER_2"/>
    <property type="match status" value="1"/>
</dbReference>
<name>G4TDX8_SERID</name>
<keyword evidence="1" id="KW-0479">Metal-binding</keyword>
<dbReference type="CDD" id="cd00202">
    <property type="entry name" value="ZnF_GATA"/>
    <property type="match status" value="1"/>
</dbReference>
<dbReference type="PANTHER" id="PTHR47172">
    <property type="entry name" value="OS01G0976800 PROTEIN"/>
    <property type="match status" value="1"/>
</dbReference>
<feature type="region of interest" description="Disordered" evidence="7">
    <location>
        <begin position="164"/>
        <end position="203"/>
    </location>
</feature>
<keyword evidence="5" id="KW-0804">Transcription</keyword>
<accession>G4TDX8</accession>
<dbReference type="OrthoDB" id="2162994at2759"/>
<evidence type="ECO:0000256" key="6">
    <source>
        <dbReference type="PROSITE-ProRule" id="PRU00094"/>
    </source>
</evidence>
<dbReference type="STRING" id="1109443.G4TDX8"/>
<organism evidence="9 10">
    <name type="scientific">Serendipita indica (strain DSM 11827)</name>
    <name type="common">Root endophyte fungus</name>
    <name type="synonym">Piriformospora indica</name>
    <dbReference type="NCBI Taxonomy" id="1109443"/>
    <lineage>
        <taxon>Eukaryota</taxon>
        <taxon>Fungi</taxon>
        <taxon>Dikarya</taxon>
        <taxon>Basidiomycota</taxon>
        <taxon>Agaricomycotina</taxon>
        <taxon>Agaricomycetes</taxon>
        <taxon>Sebacinales</taxon>
        <taxon>Serendipitaceae</taxon>
        <taxon>Serendipita</taxon>
    </lineage>
</organism>
<feature type="region of interest" description="Disordered" evidence="7">
    <location>
        <begin position="65"/>
        <end position="152"/>
    </location>
</feature>
<dbReference type="InParanoid" id="G4TDX8"/>